<comment type="caution">
    <text evidence="3">The sequence shown here is derived from an EMBL/GenBank/DDBJ whole genome shotgun (WGS) entry which is preliminary data.</text>
</comment>
<dbReference type="AlphaFoldDB" id="A0A3N0AG11"/>
<dbReference type="PRINTS" id="PR00040">
    <property type="entry name" value="HTHMERR"/>
</dbReference>
<dbReference type="InterPro" id="IPR000551">
    <property type="entry name" value="MerR-type_HTH_dom"/>
</dbReference>
<feature type="domain" description="HTH merR-type" evidence="2">
    <location>
        <begin position="1"/>
        <end position="69"/>
    </location>
</feature>
<name>A0A3N0AG11_9ACTN</name>
<dbReference type="InterPro" id="IPR047057">
    <property type="entry name" value="MerR_fam"/>
</dbReference>
<evidence type="ECO:0000313" key="4">
    <source>
        <dbReference type="Proteomes" id="UP000267368"/>
    </source>
</evidence>
<dbReference type="Proteomes" id="UP000267368">
    <property type="component" value="Unassembled WGS sequence"/>
</dbReference>
<dbReference type="EMBL" id="QICB01000005">
    <property type="protein sequence ID" value="RNL19451.1"/>
    <property type="molecule type" value="Genomic_DNA"/>
</dbReference>
<gene>
    <name evidence="3" type="ORF">DMP07_07055</name>
</gene>
<dbReference type="GO" id="GO:0003677">
    <property type="term" value="F:DNA binding"/>
    <property type="evidence" value="ECO:0007669"/>
    <property type="project" value="UniProtKB-KW"/>
</dbReference>
<dbReference type="PROSITE" id="PS50937">
    <property type="entry name" value="HTH_MERR_2"/>
    <property type="match status" value="1"/>
</dbReference>
<dbReference type="OrthoDB" id="4569196at2"/>
<dbReference type="GO" id="GO:0003700">
    <property type="term" value="F:DNA-binding transcription factor activity"/>
    <property type="evidence" value="ECO:0007669"/>
    <property type="project" value="InterPro"/>
</dbReference>
<dbReference type="InterPro" id="IPR009061">
    <property type="entry name" value="DNA-bd_dom_put_sf"/>
</dbReference>
<dbReference type="PANTHER" id="PTHR30204:SF93">
    <property type="entry name" value="HTH MERR-TYPE DOMAIN-CONTAINING PROTEIN"/>
    <property type="match status" value="1"/>
</dbReference>
<protein>
    <submittedName>
        <fullName evidence="3">MerR family transcriptional regulator</fullName>
    </submittedName>
</protein>
<dbReference type="Gene3D" id="1.10.1660.10">
    <property type="match status" value="1"/>
</dbReference>
<dbReference type="Pfam" id="PF13411">
    <property type="entry name" value="MerR_1"/>
    <property type="match status" value="1"/>
</dbReference>
<dbReference type="RefSeq" id="WP_123198444.1">
    <property type="nucleotide sequence ID" value="NZ_QICB01000005.1"/>
</dbReference>
<dbReference type="SUPFAM" id="SSF46955">
    <property type="entry name" value="Putative DNA-binding domain"/>
    <property type="match status" value="1"/>
</dbReference>
<evidence type="ECO:0000256" key="1">
    <source>
        <dbReference type="ARBA" id="ARBA00023125"/>
    </source>
</evidence>
<proteinExistence type="predicted"/>
<keyword evidence="4" id="KW-1185">Reference proteome</keyword>
<reference evidence="4" key="1">
    <citation type="submission" date="2018-05" db="EMBL/GenBank/DDBJ databases">
        <title>Genome Sequencing of selected type strains of the family Eggerthellaceae.</title>
        <authorList>
            <person name="Danylec N."/>
            <person name="Stoll D.A."/>
            <person name="Doetsch A."/>
            <person name="Huch M."/>
        </authorList>
    </citation>
    <scope>NUCLEOTIDE SEQUENCE [LARGE SCALE GENOMIC DNA]</scope>
    <source>
        <strain evidence="4">DSM 17537</strain>
    </source>
</reference>
<dbReference type="SMART" id="SM00422">
    <property type="entry name" value="HTH_MERR"/>
    <property type="match status" value="1"/>
</dbReference>
<accession>A0A3N0AG11</accession>
<keyword evidence="1" id="KW-0238">DNA-binding</keyword>
<evidence type="ECO:0000313" key="3">
    <source>
        <dbReference type="EMBL" id="RNL19451.1"/>
    </source>
</evidence>
<sequence>MRSKEVADLAGVTVRTLRHYHHMGLLPEPPRAANGYRVYGATDVARVLRIKRLASLGVSLQQVKEMLDEEGPGAAAQSGDEALAALDAELAERIEHLQEQRRIIAELRERSIAPDVPPVFGEHVARLKAAGASARFVETELAGLLLVDRLIATGSDEAESVVQFFELLSESNRTDRYVQLNERLYALPADAAEADRQRLADDFVAFMLPLLERGCERYGWELSRERIEAMASPSGLAFAGSDSGGLPGAGEGEGLVNDVFDMYDMETLNAAQRDMSERVSAGVLRALMDRLAS</sequence>
<dbReference type="PANTHER" id="PTHR30204">
    <property type="entry name" value="REDOX-CYCLING DRUG-SENSING TRANSCRIPTIONAL ACTIVATOR SOXR"/>
    <property type="match status" value="1"/>
</dbReference>
<evidence type="ECO:0000259" key="2">
    <source>
        <dbReference type="PROSITE" id="PS50937"/>
    </source>
</evidence>
<organism evidence="3 4">
    <name type="scientific">Slackia faecicanis</name>
    <dbReference type="NCBI Taxonomy" id="255723"/>
    <lineage>
        <taxon>Bacteria</taxon>
        <taxon>Bacillati</taxon>
        <taxon>Actinomycetota</taxon>
        <taxon>Coriobacteriia</taxon>
        <taxon>Eggerthellales</taxon>
        <taxon>Eggerthellaceae</taxon>
        <taxon>Slackia</taxon>
    </lineage>
</organism>
<dbReference type="CDD" id="cd00592">
    <property type="entry name" value="HTH_MerR-like"/>
    <property type="match status" value="1"/>
</dbReference>